<dbReference type="CDD" id="cd00515">
    <property type="entry name" value="HAM1"/>
    <property type="match status" value="1"/>
</dbReference>
<evidence type="ECO:0000256" key="3">
    <source>
        <dbReference type="ARBA" id="ARBA00022723"/>
    </source>
</evidence>
<gene>
    <name evidence="12" type="ORF">GCM10010831_21150</name>
</gene>
<comment type="catalytic activity">
    <reaction evidence="8 10">
        <text>dITP + H2O = dIMP + diphosphate + H(+)</text>
        <dbReference type="Rhea" id="RHEA:28342"/>
        <dbReference type="ChEBI" id="CHEBI:15377"/>
        <dbReference type="ChEBI" id="CHEBI:15378"/>
        <dbReference type="ChEBI" id="CHEBI:33019"/>
        <dbReference type="ChEBI" id="CHEBI:61194"/>
        <dbReference type="ChEBI" id="CHEBI:61382"/>
        <dbReference type="EC" id="3.6.1.66"/>
    </reaction>
</comment>
<keyword evidence="13" id="KW-1185">Reference proteome</keyword>
<dbReference type="GO" id="GO:0000166">
    <property type="term" value="F:nucleotide binding"/>
    <property type="evidence" value="ECO:0007669"/>
    <property type="project" value="UniProtKB-KW"/>
</dbReference>
<keyword evidence="3 10" id="KW-0479">Metal-binding</keyword>
<dbReference type="NCBIfam" id="TIGR00042">
    <property type="entry name" value="RdgB/HAM1 family non-canonical purine NTP pyrophosphatase"/>
    <property type="match status" value="1"/>
</dbReference>
<evidence type="ECO:0000256" key="2">
    <source>
        <dbReference type="ARBA" id="ARBA00011738"/>
    </source>
</evidence>
<dbReference type="Proteomes" id="UP000599688">
    <property type="component" value="Unassembled WGS sequence"/>
</dbReference>
<dbReference type="PANTHER" id="PTHR11067:SF9">
    <property type="entry name" value="INOSINE TRIPHOSPHATE PYROPHOSPHATASE"/>
    <property type="match status" value="1"/>
</dbReference>
<feature type="binding site" evidence="10">
    <location>
        <position position="72"/>
    </location>
    <ligand>
        <name>Mg(2+)</name>
        <dbReference type="ChEBI" id="CHEBI:18420"/>
    </ligand>
</feature>
<dbReference type="RefSeq" id="WP_373283745.1">
    <property type="nucleotide sequence ID" value="NZ_BMGL01000012.1"/>
</dbReference>
<keyword evidence="4 10" id="KW-0547">Nucleotide-binding</keyword>
<sequence>MHKKIEIVFATHNLNKLKEVQDMVPSNIKILGLNDINCHEEIIEDGSTLTENAQIKADFVFENYGMSCFADDTGLEVEALQGEPGVFSARYAGEEKNSEANMQKILNNLVGKSNRKAHFKTIICYKTPTENLFFEGLCKGEILTEKQGEKGFGYDPIFKPDESELSFAEMLSTKKNEISHRGRAFAKFYEYLKSNG</sequence>
<comment type="cofactor">
    <cofactor evidence="10">
        <name>Mg(2+)</name>
        <dbReference type="ChEBI" id="CHEBI:18420"/>
    </cofactor>
    <text evidence="10">Binds 1 Mg(2+) ion per subunit.</text>
</comment>
<dbReference type="EMBL" id="BMGL01000012">
    <property type="protein sequence ID" value="GGE19777.1"/>
    <property type="molecule type" value="Genomic_DNA"/>
</dbReference>
<dbReference type="FunFam" id="3.90.950.10:FF:000001">
    <property type="entry name" value="dITP/XTP pyrophosphatase"/>
    <property type="match status" value="1"/>
</dbReference>
<dbReference type="HAMAP" id="MF_01405">
    <property type="entry name" value="Non_canon_purine_NTPase"/>
    <property type="match status" value="1"/>
</dbReference>
<dbReference type="PANTHER" id="PTHR11067">
    <property type="entry name" value="INOSINE TRIPHOSPHATE PYROPHOSPHATASE/HAM1 PROTEIN"/>
    <property type="match status" value="1"/>
</dbReference>
<comment type="similarity">
    <text evidence="1 10 11">Belongs to the HAM1 NTPase family.</text>
</comment>
<proteinExistence type="inferred from homology"/>
<evidence type="ECO:0000256" key="9">
    <source>
        <dbReference type="ARBA" id="ARBA00052017"/>
    </source>
</evidence>
<evidence type="ECO:0000256" key="4">
    <source>
        <dbReference type="ARBA" id="ARBA00022741"/>
    </source>
</evidence>
<feature type="binding site" evidence="10">
    <location>
        <position position="73"/>
    </location>
    <ligand>
        <name>substrate</name>
    </ligand>
</feature>
<comment type="caution">
    <text evidence="12">The sequence shown here is derived from an EMBL/GenBank/DDBJ whole genome shotgun (WGS) entry which is preliminary data.</text>
</comment>
<feature type="active site" description="Proton acceptor" evidence="10">
    <location>
        <position position="72"/>
    </location>
</feature>
<feature type="binding site" evidence="10">
    <location>
        <position position="175"/>
    </location>
    <ligand>
        <name>substrate</name>
    </ligand>
</feature>
<dbReference type="InterPro" id="IPR020922">
    <property type="entry name" value="dITP/XTP_pyrophosphatase"/>
</dbReference>
<evidence type="ECO:0000313" key="13">
    <source>
        <dbReference type="Proteomes" id="UP000599688"/>
    </source>
</evidence>
<dbReference type="GO" id="GO:0005829">
    <property type="term" value="C:cytosol"/>
    <property type="evidence" value="ECO:0007669"/>
    <property type="project" value="TreeGrafter"/>
</dbReference>
<dbReference type="EC" id="3.6.1.66" evidence="10"/>
<evidence type="ECO:0000256" key="10">
    <source>
        <dbReference type="HAMAP-Rule" id="MF_01405"/>
    </source>
</evidence>
<keyword evidence="6 10" id="KW-0460">Magnesium</keyword>
<dbReference type="InterPro" id="IPR002637">
    <property type="entry name" value="RdgB/HAM1"/>
</dbReference>
<comment type="subunit">
    <text evidence="2 10">Homodimer.</text>
</comment>
<protein>
    <recommendedName>
        <fullName evidence="10">dITP/XTP pyrophosphatase</fullName>
        <ecNumber evidence="10">3.6.1.66</ecNumber>
    </recommendedName>
    <alternativeName>
        <fullName evidence="10">Non-canonical purine NTP pyrophosphatase</fullName>
    </alternativeName>
    <alternativeName>
        <fullName evidence="10">Non-standard purine NTP pyrophosphatase</fullName>
    </alternativeName>
    <alternativeName>
        <fullName evidence="10">Nucleoside-triphosphate diphosphatase</fullName>
    </alternativeName>
    <alternativeName>
        <fullName evidence="10">Nucleoside-triphosphate pyrophosphatase</fullName>
        <shortName evidence="10">NTPase</shortName>
    </alternativeName>
</protein>
<dbReference type="NCBIfam" id="NF011398">
    <property type="entry name" value="PRK14823.1"/>
    <property type="match status" value="1"/>
</dbReference>
<dbReference type="GO" id="GO:0035870">
    <property type="term" value="F:dITP diphosphatase activity"/>
    <property type="evidence" value="ECO:0007669"/>
    <property type="project" value="UniProtKB-UniRule"/>
</dbReference>
<dbReference type="SUPFAM" id="SSF52972">
    <property type="entry name" value="ITPase-like"/>
    <property type="match status" value="1"/>
</dbReference>
<evidence type="ECO:0000256" key="11">
    <source>
        <dbReference type="RuleBase" id="RU003781"/>
    </source>
</evidence>
<dbReference type="GO" id="GO:0046872">
    <property type="term" value="F:metal ion binding"/>
    <property type="evidence" value="ECO:0007669"/>
    <property type="project" value="UniProtKB-KW"/>
</dbReference>
<dbReference type="Gene3D" id="3.90.950.10">
    <property type="match status" value="1"/>
</dbReference>
<dbReference type="GO" id="GO:0017111">
    <property type="term" value="F:ribonucleoside triphosphate phosphatase activity"/>
    <property type="evidence" value="ECO:0007669"/>
    <property type="project" value="InterPro"/>
</dbReference>
<dbReference type="GO" id="GO:0009146">
    <property type="term" value="P:purine nucleoside triphosphate catabolic process"/>
    <property type="evidence" value="ECO:0007669"/>
    <property type="project" value="UniProtKB-UniRule"/>
</dbReference>
<dbReference type="InterPro" id="IPR029001">
    <property type="entry name" value="ITPase-like_fam"/>
</dbReference>
<organism evidence="12 13">
    <name type="scientific">Psychroflexus salis</name>
    <dbReference type="NCBI Taxonomy" id="1526574"/>
    <lineage>
        <taxon>Bacteria</taxon>
        <taxon>Pseudomonadati</taxon>
        <taxon>Bacteroidota</taxon>
        <taxon>Flavobacteriia</taxon>
        <taxon>Flavobacteriales</taxon>
        <taxon>Flavobacteriaceae</taxon>
        <taxon>Psychroflexus</taxon>
    </lineage>
</organism>
<reference evidence="12 13" key="1">
    <citation type="journal article" date="2014" name="Int. J. Syst. Evol. Microbiol.">
        <title>Complete genome sequence of Corynebacterium casei LMG S-19264T (=DSM 44701T), isolated from a smear-ripened cheese.</title>
        <authorList>
            <consortium name="US DOE Joint Genome Institute (JGI-PGF)"/>
            <person name="Walter F."/>
            <person name="Albersmeier A."/>
            <person name="Kalinowski J."/>
            <person name="Ruckert C."/>
        </authorList>
    </citation>
    <scope>NUCLEOTIDE SEQUENCE [LARGE SCALE GENOMIC DNA]</scope>
    <source>
        <strain evidence="12 13">CGMCC 1.12925</strain>
    </source>
</reference>
<feature type="binding site" evidence="10">
    <location>
        <begin position="180"/>
        <end position="181"/>
    </location>
    <ligand>
        <name>substrate</name>
    </ligand>
</feature>
<dbReference type="GO" id="GO:0036220">
    <property type="term" value="F:ITP diphosphatase activity"/>
    <property type="evidence" value="ECO:0007669"/>
    <property type="project" value="UniProtKB-UniRule"/>
</dbReference>
<evidence type="ECO:0000256" key="1">
    <source>
        <dbReference type="ARBA" id="ARBA00008023"/>
    </source>
</evidence>
<evidence type="ECO:0000256" key="6">
    <source>
        <dbReference type="ARBA" id="ARBA00022842"/>
    </source>
</evidence>
<comment type="catalytic activity">
    <reaction evidence="10">
        <text>ITP + H2O = IMP + diphosphate + H(+)</text>
        <dbReference type="Rhea" id="RHEA:29399"/>
        <dbReference type="ChEBI" id="CHEBI:15377"/>
        <dbReference type="ChEBI" id="CHEBI:15378"/>
        <dbReference type="ChEBI" id="CHEBI:33019"/>
        <dbReference type="ChEBI" id="CHEBI:58053"/>
        <dbReference type="ChEBI" id="CHEBI:61402"/>
        <dbReference type="EC" id="3.6.1.66"/>
    </reaction>
</comment>
<evidence type="ECO:0000256" key="7">
    <source>
        <dbReference type="ARBA" id="ARBA00023080"/>
    </source>
</evidence>
<name>A0A917A0A9_9FLAO</name>
<comment type="catalytic activity">
    <reaction evidence="9 10">
        <text>XTP + H2O = XMP + diphosphate + H(+)</text>
        <dbReference type="Rhea" id="RHEA:28610"/>
        <dbReference type="ChEBI" id="CHEBI:15377"/>
        <dbReference type="ChEBI" id="CHEBI:15378"/>
        <dbReference type="ChEBI" id="CHEBI:33019"/>
        <dbReference type="ChEBI" id="CHEBI:57464"/>
        <dbReference type="ChEBI" id="CHEBI:61314"/>
        <dbReference type="EC" id="3.6.1.66"/>
    </reaction>
</comment>
<dbReference type="GO" id="GO:0036222">
    <property type="term" value="F:XTP diphosphatase activity"/>
    <property type="evidence" value="ECO:0007669"/>
    <property type="project" value="UniProtKB-UniRule"/>
</dbReference>
<feature type="binding site" evidence="10">
    <location>
        <begin position="152"/>
        <end position="155"/>
    </location>
    <ligand>
        <name>substrate</name>
    </ligand>
</feature>
<comment type="caution">
    <text evidence="10">Lacks conserved residue(s) required for the propagation of feature annotation.</text>
</comment>
<comment type="function">
    <text evidence="10">Pyrophosphatase that catalyzes the hydrolysis of nucleoside triphosphates to their monophosphate derivatives, with a high preference for the non-canonical purine nucleotides XTP (xanthosine triphosphate), dITP (deoxyinosine triphosphate) and ITP. Seems to function as a house-cleaning enzyme that removes non-canonical purine nucleotides from the nucleotide pool, thus preventing their incorporation into DNA/RNA and avoiding chromosomal lesions.</text>
</comment>
<evidence type="ECO:0000313" key="12">
    <source>
        <dbReference type="EMBL" id="GGE19777.1"/>
    </source>
</evidence>
<dbReference type="GO" id="GO:0009117">
    <property type="term" value="P:nucleotide metabolic process"/>
    <property type="evidence" value="ECO:0007669"/>
    <property type="project" value="UniProtKB-KW"/>
</dbReference>
<evidence type="ECO:0000256" key="8">
    <source>
        <dbReference type="ARBA" id="ARBA00051875"/>
    </source>
</evidence>
<dbReference type="Pfam" id="PF01725">
    <property type="entry name" value="Ham1p_like"/>
    <property type="match status" value="1"/>
</dbReference>
<keyword evidence="5 10" id="KW-0378">Hydrolase</keyword>
<evidence type="ECO:0000256" key="5">
    <source>
        <dbReference type="ARBA" id="ARBA00022801"/>
    </source>
</evidence>
<dbReference type="AlphaFoldDB" id="A0A917A0A9"/>
<keyword evidence="7 10" id="KW-0546">Nucleotide metabolism</keyword>
<feature type="binding site" evidence="10">
    <location>
        <begin position="11"/>
        <end position="16"/>
    </location>
    <ligand>
        <name>substrate</name>
    </ligand>
</feature>
<accession>A0A917A0A9</accession>